<keyword evidence="2" id="KW-1185">Reference proteome</keyword>
<evidence type="ECO:0000313" key="1">
    <source>
        <dbReference type="EMBL" id="GFY61069.1"/>
    </source>
</evidence>
<dbReference type="Proteomes" id="UP000886998">
    <property type="component" value="Unassembled WGS sequence"/>
</dbReference>
<evidence type="ECO:0000313" key="2">
    <source>
        <dbReference type="Proteomes" id="UP000886998"/>
    </source>
</evidence>
<organism evidence="1 2">
    <name type="scientific">Trichonephila inaurata madagascariensis</name>
    <dbReference type="NCBI Taxonomy" id="2747483"/>
    <lineage>
        <taxon>Eukaryota</taxon>
        <taxon>Metazoa</taxon>
        <taxon>Ecdysozoa</taxon>
        <taxon>Arthropoda</taxon>
        <taxon>Chelicerata</taxon>
        <taxon>Arachnida</taxon>
        <taxon>Araneae</taxon>
        <taxon>Araneomorphae</taxon>
        <taxon>Entelegynae</taxon>
        <taxon>Araneoidea</taxon>
        <taxon>Nephilidae</taxon>
        <taxon>Trichonephila</taxon>
        <taxon>Trichonephila inaurata</taxon>
    </lineage>
</organism>
<name>A0A8X7CDM0_9ARAC</name>
<protein>
    <submittedName>
        <fullName evidence="1">Uncharacterized protein</fullName>
    </submittedName>
</protein>
<comment type="caution">
    <text evidence="1">The sequence shown here is derived from an EMBL/GenBank/DDBJ whole genome shotgun (WGS) entry which is preliminary data.</text>
</comment>
<gene>
    <name evidence="1" type="ORF">TNIN_79461</name>
</gene>
<proteinExistence type="predicted"/>
<dbReference type="EMBL" id="BMAV01013411">
    <property type="protein sequence ID" value="GFY61069.1"/>
    <property type="molecule type" value="Genomic_DNA"/>
</dbReference>
<sequence length="122" mass="14350">MERQRIKPINGELNVIDFWNDWELLQLRNFKSNVLKKINSGFRLHQHRSRAFIDRIFNAITVELCDETICIVSFSLKKLFALLYILFEVIARCPRIKVLNSLPTIYDLGLLIEGLFINVTLK</sequence>
<dbReference type="AlphaFoldDB" id="A0A8X7CDM0"/>
<reference evidence="1" key="1">
    <citation type="submission" date="2020-08" db="EMBL/GenBank/DDBJ databases">
        <title>Multicomponent nature underlies the extraordinary mechanical properties of spider dragline silk.</title>
        <authorList>
            <person name="Kono N."/>
            <person name="Nakamura H."/>
            <person name="Mori M."/>
            <person name="Yoshida Y."/>
            <person name="Ohtoshi R."/>
            <person name="Malay A.D."/>
            <person name="Moran D.A.P."/>
            <person name="Tomita M."/>
            <person name="Numata K."/>
            <person name="Arakawa K."/>
        </authorList>
    </citation>
    <scope>NUCLEOTIDE SEQUENCE</scope>
</reference>
<accession>A0A8X7CDM0</accession>